<evidence type="ECO:0000256" key="1">
    <source>
        <dbReference type="SAM" id="Coils"/>
    </source>
</evidence>
<name>A0A915ET27_9BILA</name>
<accession>A0A915ET27</accession>
<feature type="coiled-coil region" evidence="1">
    <location>
        <begin position="7"/>
        <end position="34"/>
    </location>
</feature>
<keyword evidence="1" id="KW-0175">Coiled coil</keyword>
<dbReference type="AlphaFoldDB" id="A0A915ET27"/>
<evidence type="ECO:0000313" key="2">
    <source>
        <dbReference type="Proteomes" id="UP000887574"/>
    </source>
</evidence>
<reference evidence="3" key="1">
    <citation type="submission" date="2022-11" db="UniProtKB">
        <authorList>
            <consortium name="WormBaseParasite"/>
        </authorList>
    </citation>
    <scope>IDENTIFICATION</scope>
</reference>
<proteinExistence type="predicted"/>
<dbReference type="Proteomes" id="UP000887574">
    <property type="component" value="Unplaced"/>
</dbReference>
<dbReference type="WBParaSite" id="jg9208">
    <property type="protein sequence ID" value="jg9208"/>
    <property type="gene ID" value="jg9208"/>
</dbReference>
<keyword evidence="2" id="KW-1185">Reference proteome</keyword>
<evidence type="ECO:0000313" key="3">
    <source>
        <dbReference type="WBParaSite" id="jg9208"/>
    </source>
</evidence>
<sequence>MEMQKVLTSTEINAENLESDLEKAQIDLKARKELLNQIFDELSSLAPLRNNRPDIVEVLNAQPKRIDEIKKPKVSMQLEWTILVDSHICICVLISNEEETNGLLFFLNLAGLLDIELL</sequence>
<protein>
    <submittedName>
        <fullName evidence="3">Uncharacterized protein</fullName>
    </submittedName>
</protein>
<organism evidence="2 3">
    <name type="scientific">Ditylenchus dipsaci</name>
    <dbReference type="NCBI Taxonomy" id="166011"/>
    <lineage>
        <taxon>Eukaryota</taxon>
        <taxon>Metazoa</taxon>
        <taxon>Ecdysozoa</taxon>
        <taxon>Nematoda</taxon>
        <taxon>Chromadorea</taxon>
        <taxon>Rhabditida</taxon>
        <taxon>Tylenchina</taxon>
        <taxon>Tylenchomorpha</taxon>
        <taxon>Sphaerularioidea</taxon>
        <taxon>Anguinidae</taxon>
        <taxon>Anguininae</taxon>
        <taxon>Ditylenchus</taxon>
    </lineage>
</organism>